<reference evidence="1 2" key="1">
    <citation type="submission" date="2019-01" db="EMBL/GenBank/DDBJ databases">
        <title>Flavobacterium sp. nov.,isolated from freshwater.</title>
        <authorList>
            <person name="Zhang R."/>
            <person name="Du Z.-J."/>
        </authorList>
    </citation>
    <scope>NUCLEOTIDE SEQUENCE [LARGE SCALE GENOMIC DNA]</scope>
    <source>
        <strain evidence="1 2">1E403</strain>
    </source>
</reference>
<dbReference type="RefSeq" id="WP_128390660.1">
    <property type="nucleotide sequence ID" value="NZ_SBII01000010.1"/>
</dbReference>
<dbReference type="OrthoDB" id="9876567at2"/>
<accession>A0A3S3QHP7</accession>
<comment type="caution">
    <text evidence="1">The sequence shown here is derived from an EMBL/GenBank/DDBJ whole genome shotgun (WGS) entry which is preliminary data.</text>
</comment>
<evidence type="ECO:0000313" key="1">
    <source>
        <dbReference type="EMBL" id="RWW96757.1"/>
    </source>
</evidence>
<dbReference type="EMBL" id="SBII01000010">
    <property type="protein sequence ID" value="RWW96757.1"/>
    <property type="molecule type" value="Genomic_DNA"/>
</dbReference>
<keyword evidence="2" id="KW-1185">Reference proteome</keyword>
<proteinExistence type="predicted"/>
<dbReference type="Proteomes" id="UP000287527">
    <property type="component" value="Unassembled WGS sequence"/>
</dbReference>
<organism evidence="1 2">
    <name type="scientific">Flavobacterium cerinum</name>
    <dbReference type="NCBI Taxonomy" id="2502784"/>
    <lineage>
        <taxon>Bacteria</taxon>
        <taxon>Pseudomonadati</taxon>
        <taxon>Bacteroidota</taxon>
        <taxon>Flavobacteriia</taxon>
        <taxon>Flavobacteriales</taxon>
        <taxon>Flavobacteriaceae</taxon>
        <taxon>Flavobacterium</taxon>
    </lineage>
</organism>
<dbReference type="AlphaFoldDB" id="A0A3S3QHP7"/>
<protein>
    <submittedName>
        <fullName evidence="1">Uncharacterized protein</fullName>
    </submittedName>
</protein>
<sequence>MIQDPLIELTYITKILTSIFDEYFDFNVGVEDVFGIFEEYGYALSVVEPRHASKTGSPYVRTNSGNIYINISPLIIRELEMISIYNKDKDAIIKTPQLQDVLLKLKTFETAYS</sequence>
<name>A0A3S3QHP7_9FLAO</name>
<gene>
    <name evidence="1" type="ORF">EPI11_14320</name>
</gene>
<evidence type="ECO:0000313" key="2">
    <source>
        <dbReference type="Proteomes" id="UP000287527"/>
    </source>
</evidence>